<dbReference type="Proteomes" id="UP001310594">
    <property type="component" value="Unassembled WGS sequence"/>
</dbReference>
<dbReference type="Gene3D" id="3.40.50.720">
    <property type="entry name" value="NAD(P)-binding Rossmann-like Domain"/>
    <property type="match status" value="1"/>
</dbReference>
<comment type="caution">
    <text evidence="4">The sequence shown here is derived from an EMBL/GenBank/DDBJ whole genome shotgun (WGS) entry which is preliminary data.</text>
</comment>
<evidence type="ECO:0000259" key="3">
    <source>
        <dbReference type="Pfam" id="PF05368"/>
    </source>
</evidence>
<reference evidence="4" key="1">
    <citation type="submission" date="2023-08" db="EMBL/GenBank/DDBJ databases">
        <title>Black Yeasts Isolated from many extreme environments.</title>
        <authorList>
            <person name="Coleine C."/>
            <person name="Stajich J.E."/>
            <person name="Selbmann L."/>
        </authorList>
    </citation>
    <scope>NUCLEOTIDE SEQUENCE</scope>
    <source>
        <strain evidence="4">CCFEE 5810</strain>
    </source>
</reference>
<dbReference type="InterPro" id="IPR045312">
    <property type="entry name" value="PCBER-like"/>
</dbReference>
<dbReference type="InterPro" id="IPR008030">
    <property type="entry name" value="NmrA-like"/>
</dbReference>
<name>A0AAN7WBE4_9PEZI</name>
<gene>
    <name evidence="4" type="ORF">LTR97_001337</name>
</gene>
<dbReference type="CDD" id="cd05259">
    <property type="entry name" value="PCBER_SDR_a"/>
    <property type="match status" value="1"/>
</dbReference>
<evidence type="ECO:0000313" key="4">
    <source>
        <dbReference type="EMBL" id="KAK5706349.1"/>
    </source>
</evidence>
<dbReference type="InterPro" id="IPR036291">
    <property type="entry name" value="NAD(P)-bd_dom_sf"/>
</dbReference>
<dbReference type="Pfam" id="PF05368">
    <property type="entry name" value="NmrA"/>
    <property type="match status" value="1"/>
</dbReference>
<keyword evidence="2" id="KW-0560">Oxidoreductase</keyword>
<dbReference type="PANTHER" id="PTHR47706:SF9">
    <property type="entry name" value="NMRA-LIKE DOMAIN-CONTAINING PROTEIN-RELATED"/>
    <property type="match status" value="1"/>
</dbReference>
<feature type="domain" description="NmrA-like" evidence="3">
    <location>
        <begin position="6"/>
        <end position="307"/>
    </location>
</feature>
<evidence type="ECO:0000256" key="2">
    <source>
        <dbReference type="ARBA" id="ARBA00023002"/>
    </source>
</evidence>
<evidence type="ECO:0000256" key="1">
    <source>
        <dbReference type="ARBA" id="ARBA00022857"/>
    </source>
</evidence>
<dbReference type="EMBL" id="JAVRQU010000002">
    <property type="protein sequence ID" value="KAK5706349.1"/>
    <property type="molecule type" value="Genomic_DNA"/>
</dbReference>
<accession>A0AAN7WBE4</accession>
<dbReference type="AlphaFoldDB" id="A0AAN7WBE4"/>
<evidence type="ECO:0000313" key="5">
    <source>
        <dbReference type="Proteomes" id="UP001310594"/>
    </source>
</evidence>
<dbReference type="SUPFAM" id="SSF51735">
    <property type="entry name" value="NAD(P)-binding Rossmann-fold domains"/>
    <property type="match status" value="1"/>
</dbReference>
<dbReference type="InterPro" id="IPR051609">
    <property type="entry name" value="NmrA/Isoflavone_reductase-like"/>
</dbReference>
<protein>
    <recommendedName>
        <fullName evidence="3">NmrA-like domain-containing protein</fullName>
    </recommendedName>
</protein>
<dbReference type="Gene3D" id="3.90.25.10">
    <property type="entry name" value="UDP-galactose 4-epimerase, domain 1"/>
    <property type="match status" value="1"/>
</dbReference>
<dbReference type="GO" id="GO:0016491">
    <property type="term" value="F:oxidoreductase activity"/>
    <property type="evidence" value="ECO:0007669"/>
    <property type="project" value="UniProtKB-KW"/>
</dbReference>
<proteinExistence type="predicted"/>
<organism evidence="4 5">
    <name type="scientific">Elasticomyces elasticus</name>
    <dbReference type="NCBI Taxonomy" id="574655"/>
    <lineage>
        <taxon>Eukaryota</taxon>
        <taxon>Fungi</taxon>
        <taxon>Dikarya</taxon>
        <taxon>Ascomycota</taxon>
        <taxon>Pezizomycotina</taxon>
        <taxon>Dothideomycetes</taxon>
        <taxon>Dothideomycetidae</taxon>
        <taxon>Mycosphaerellales</taxon>
        <taxon>Teratosphaeriaceae</taxon>
        <taxon>Elasticomyces</taxon>
    </lineage>
</organism>
<dbReference type="PANTHER" id="PTHR47706">
    <property type="entry name" value="NMRA-LIKE FAMILY PROTEIN"/>
    <property type="match status" value="1"/>
</dbReference>
<sequence length="335" mass="36929">MGSTTVVGLLGATGETGTSIVNGLLEAGGLTIIALTRPSSVSKPAAVALKDRGVEIRPLDLKASQDDIVASLEGVEVLVSAIGPMEQLEQIPLATAAKTAGVKRFLPCGAMPVVPAGGIHMLRDVKEIVYNHIKTLHLPYTIVDVGWWYQIAFPPLPSGKIDYALGLPNPRLPGNGSQPNALTDLRDIGRYFAKIVVDDRTINKYVFVYNELHSPTQIFDLMEKLSGEKLDRQYDTLEDLQARIADARPKIAKDPTNFMLMVQQVSAEYLISWGIRGDNQPEYAKYLGYVTSKELYPEFKFKSFEAYLRDEVIAGKAKGVYDELRAKIVEMHKKH</sequence>
<keyword evidence="1" id="KW-0521">NADP</keyword>